<gene>
    <name evidence="9" type="ORF">KDL01_10555</name>
</gene>
<feature type="transmembrane region" description="Helical" evidence="6">
    <location>
        <begin position="129"/>
        <end position="155"/>
    </location>
</feature>
<keyword evidence="5" id="KW-0046">Antibiotic resistance</keyword>
<feature type="compositionally biased region" description="Pro residues" evidence="7">
    <location>
        <begin position="9"/>
        <end position="22"/>
    </location>
</feature>
<dbReference type="PANTHER" id="PTHR43332:SF2">
    <property type="entry name" value="INNER MEMBRANE TRANSPORT PERMEASE YADH"/>
    <property type="match status" value="1"/>
</dbReference>
<evidence type="ECO:0000256" key="5">
    <source>
        <dbReference type="ARBA" id="ARBA00023251"/>
    </source>
</evidence>
<protein>
    <recommendedName>
        <fullName evidence="6">Transport permease protein</fullName>
    </recommendedName>
</protein>
<evidence type="ECO:0000256" key="6">
    <source>
        <dbReference type="RuleBase" id="RU361157"/>
    </source>
</evidence>
<sequence length="281" mass="30837">MAVLDPASVPVPSPSASGPPAPSGWVLTWRQARYWITFFRRTWRGTVLSAVLGPLMYLTAMGVGIGTLVDQDHNLPGGVTYLSFIAPGVLAATAMQNGIFEGAFPVLGSLKWFGNYWAAVNTPQRPRDVMFGTALQGVARITILSTVFFAAMAGFGTMHSAWAVLALPASVLTGTVFLFPMMAFTVTLDSDQPLTVVFRFVMTPLFLFSGTFFPWQQLPAWMHPVAFATPLWHGVELCRELTLGTVDLGSALLHLAYLFAFLALGVWLALRNYRRRLYLDR</sequence>
<evidence type="ECO:0000313" key="10">
    <source>
        <dbReference type="Proteomes" id="UP000675781"/>
    </source>
</evidence>
<evidence type="ECO:0000259" key="8">
    <source>
        <dbReference type="PROSITE" id="PS51012"/>
    </source>
</evidence>
<keyword evidence="3 6" id="KW-1133">Transmembrane helix</keyword>
<evidence type="ECO:0000256" key="3">
    <source>
        <dbReference type="ARBA" id="ARBA00022989"/>
    </source>
</evidence>
<dbReference type="RefSeq" id="WP_212528226.1">
    <property type="nucleotide sequence ID" value="NZ_JAGSOG010000037.1"/>
</dbReference>
<dbReference type="EMBL" id="JAGSOG010000037">
    <property type="protein sequence ID" value="MBR7833707.1"/>
    <property type="molecule type" value="Genomic_DNA"/>
</dbReference>
<comment type="caution">
    <text evidence="9">The sequence shown here is derived from an EMBL/GenBank/DDBJ whole genome shotgun (WGS) entry which is preliminary data.</text>
</comment>
<keyword evidence="2 6" id="KW-0812">Transmembrane</keyword>
<name>A0A941ENI3_9ACTN</name>
<dbReference type="InterPro" id="IPR013525">
    <property type="entry name" value="ABC2_TM"/>
</dbReference>
<dbReference type="InterPro" id="IPR047817">
    <property type="entry name" value="ABC2_TM_bact-type"/>
</dbReference>
<dbReference type="Proteomes" id="UP000675781">
    <property type="component" value="Unassembled WGS sequence"/>
</dbReference>
<dbReference type="PRINTS" id="PR00164">
    <property type="entry name" value="ABC2TRNSPORT"/>
</dbReference>
<feature type="transmembrane region" description="Helical" evidence="6">
    <location>
        <begin position="161"/>
        <end position="184"/>
    </location>
</feature>
<feature type="transmembrane region" description="Helical" evidence="6">
    <location>
        <begin position="81"/>
        <end position="108"/>
    </location>
</feature>
<evidence type="ECO:0000313" key="9">
    <source>
        <dbReference type="EMBL" id="MBR7833707.1"/>
    </source>
</evidence>
<accession>A0A941ENI3</accession>
<feature type="transmembrane region" description="Helical" evidence="6">
    <location>
        <begin position="251"/>
        <end position="270"/>
    </location>
</feature>
<feature type="domain" description="ABC transmembrane type-2" evidence="8">
    <location>
        <begin position="45"/>
        <end position="276"/>
    </location>
</feature>
<evidence type="ECO:0000256" key="4">
    <source>
        <dbReference type="ARBA" id="ARBA00023136"/>
    </source>
</evidence>
<dbReference type="GO" id="GO:0046677">
    <property type="term" value="P:response to antibiotic"/>
    <property type="evidence" value="ECO:0007669"/>
    <property type="project" value="UniProtKB-KW"/>
</dbReference>
<keyword evidence="10" id="KW-1185">Reference proteome</keyword>
<feature type="transmembrane region" description="Helical" evidence="6">
    <location>
        <begin position="47"/>
        <end position="69"/>
    </location>
</feature>
<comment type="similarity">
    <text evidence="6">Belongs to the ABC-2 integral membrane protein family.</text>
</comment>
<dbReference type="PROSITE" id="PS51012">
    <property type="entry name" value="ABC_TM2"/>
    <property type="match status" value="1"/>
</dbReference>
<organism evidence="9 10">
    <name type="scientific">Actinospica durhamensis</name>
    <dbReference type="NCBI Taxonomy" id="1508375"/>
    <lineage>
        <taxon>Bacteria</taxon>
        <taxon>Bacillati</taxon>
        <taxon>Actinomycetota</taxon>
        <taxon>Actinomycetes</taxon>
        <taxon>Catenulisporales</taxon>
        <taxon>Actinospicaceae</taxon>
        <taxon>Actinospica</taxon>
    </lineage>
</organism>
<keyword evidence="4 6" id="KW-0472">Membrane</keyword>
<comment type="subcellular location">
    <subcellularLocation>
        <location evidence="6">Cell membrane</location>
        <topology evidence="6">Multi-pass membrane protein</topology>
    </subcellularLocation>
    <subcellularLocation>
        <location evidence="1">Membrane</location>
        <topology evidence="1">Multi-pass membrane protein</topology>
    </subcellularLocation>
</comment>
<dbReference type="PANTHER" id="PTHR43332">
    <property type="entry name" value="INNER MEMBRANE TRANSPORT PERMEASE YADH-RELATED"/>
    <property type="match status" value="1"/>
</dbReference>
<keyword evidence="6" id="KW-1003">Cell membrane</keyword>
<keyword evidence="6" id="KW-0813">Transport</keyword>
<evidence type="ECO:0000256" key="1">
    <source>
        <dbReference type="ARBA" id="ARBA00004141"/>
    </source>
</evidence>
<dbReference type="AlphaFoldDB" id="A0A941ENI3"/>
<proteinExistence type="inferred from homology"/>
<dbReference type="InterPro" id="IPR000412">
    <property type="entry name" value="ABC_2_transport"/>
</dbReference>
<dbReference type="Pfam" id="PF01061">
    <property type="entry name" value="ABC2_membrane"/>
    <property type="match status" value="1"/>
</dbReference>
<dbReference type="InterPro" id="IPR052522">
    <property type="entry name" value="ABC-2_transport_permease"/>
</dbReference>
<evidence type="ECO:0000256" key="2">
    <source>
        <dbReference type="ARBA" id="ARBA00022692"/>
    </source>
</evidence>
<dbReference type="GO" id="GO:0043190">
    <property type="term" value="C:ATP-binding cassette (ABC) transporter complex"/>
    <property type="evidence" value="ECO:0007669"/>
    <property type="project" value="InterPro"/>
</dbReference>
<evidence type="ECO:0000256" key="7">
    <source>
        <dbReference type="SAM" id="MobiDB-lite"/>
    </source>
</evidence>
<feature type="region of interest" description="Disordered" evidence="7">
    <location>
        <begin position="1"/>
        <end position="22"/>
    </location>
</feature>
<dbReference type="PIRSF" id="PIRSF006648">
    <property type="entry name" value="DrrB"/>
    <property type="match status" value="1"/>
</dbReference>
<dbReference type="GO" id="GO:0140359">
    <property type="term" value="F:ABC-type transporter activity"/>
    <property type="evidence" value="ECO:0007669"/>
    <property type="project" value="InterPro"/>
</dbReference>
<feature type="transmembrane region" description="Helical" evidence="6">
    <location>
        <begin position="196"/>
        <end position="215"/>
    </location>
</feature>
<reference evidence="9" key="1">
    <citation type="submission" date="2021-04" db="EMBL/GenBank/DDBJ databases">
        <title>Genome based classification of Actinospica acidithermotolerans sp. nov., an actinobacterium isolated from an Indonesian hot spring.</title>
        <authorList>
            <person name="Kusuma A.B."/>
            <person name="Putra K.E."/>
            <person name="Nafisah S."/>
            <person name="Loh J."/>
            <person name="Nouioui I."/>
            <person name="Goodfellow M."/>
        </authorList>
    </citation>
    <scope>NUCLEOTIDE SEQUENCE</scope>
    <source>
        <strain evidence="9">CSCA 57</strain>
    </source>
</reference>